<dbReference type="Gene3D" id="3.60.150.10">
    <property type="entry name" value="Chorismate synthase AroC"/>
    <property type="match status" value="1"/>
</dbReference>
<keyword evidence="5" id="KW-0057">Aromatic amino acid biosynthesis</keyword>
<accession>A0A381TIU1</accession>
<dbReference type="PANTHER" id="PTHR21085:SF0">
    <property type="entry name" value="CHORISMATE SYNTHASE"/>
    <property type="match status" value="1"/>
</dbReference>
<proteinExistence type="inferred from homology"/>
<name>A0A381TIU1_9ZZZZ</name>
<gene>
    <name evidence="7" type="ORF">METZ01_LOCUS68824</name>
</gene>
<dbReference type="InterPro" id="IPR000453">
    <property type="entry name" value="Chorismate_synth"/>
</dbReference>
<protein>
    <recommendedName>
        <fullName evidence="3">chorismate synthase</fullName>
        <ecNumber evidence="3">4.2.3.5</ecNumber>
    </recommendedName>
</protein>
<dbReference type="PROSITE" id="PS00789">
    <property type="entry name" value="CHORISMATE_SYNTHASE_3"/>
    <property type="match status" value="1"/>
</dbReference>
<evidence type="ECO:0000256" key="6">
    <source>
        <dbReference type="ARBA" id="ARBA00023239"/>
    </source>
</evidence>
<dbReference type="UniPathway" id="UPA00053">
    <property type="reaction ID" value="UER00090"/>
</dbReference>
<dbReference type="Pfam" id="PF01264">
    <property type="entry name" value="Chorismate_synt"/>
    <property type="match status" value="1"/>
</dbReference>
<dbReference type="PANTHER" id="PTHR21085">
    <property type="entry name" value="CHORISMATE SYNTHASE"/>
    <property type="match status" value="1"/>
</dbReference>
<feature type="non-terminal residue" evidence="7">
    <location>
        <position position="1"/>
    </location>
</feature>
<comment type="pathway">
    <text evidence="1">Metabolic intermediate biosynthesis; chorismate biosynthesis; chorismate from D-erythrose 4-phosphate and phosphoenolpyruvate: step 7/7.</text>
</comment>
<dbReference type="EMBL" id="UINC01004663">
    <property type="protein sequence ID" value="SVA15970.1"/>
    <property type="molecule type" value="Genomic_DNA"/>
</dbReference>
<evidence type="ECO:0000256" key="2">
    <source>
        <dbReference type="ARBA" id="ARBA00008014"/>
    </source>
</evidence>
<evidence type="ECO:0000313" key="7">
    <source>
        <dbReference type="EMBL" id="SVA15970.1"/>
    </source>
</evidence>
<dbReference type="AlphaFoldDB" id="A0A381TIU1"/>
<dbReference type="NCBIfam" id="TIGR00033">
    <property type="entry name" value="aroC"/>
    <property type="match status" value="1"/>
</dbReference>
<dbReference type="InterPro" id="IPR035904">
    <property type="entry name" value="Chorismate_synth_AroC_sf"/>
</dbReference>
<keyword evidence="6" id="KW-0456">Lyase</keyword>
<dbReference type="GO" id="GO:0010181">
    <property type="term" value="F:FMN binding"/>
    <property type="evidence" value="ECO:0007669"/>
    <property type="project" value="TreeGrafter"/>
</dbReference>
<reference evidence="7" key="1">
    <citation type="submission" date="2018-05" db="EMBL/GenBank/DDBJ databases">
        <authorList>
            <person name="Lanie J.A."/>
            <person name="Ng W.-L."/>
            <person name="Kazmierczak K.M."/>
            <person name="Andrzejewski T.M."/>
            <person name="Davidsen T.M."/>
            <person name="Wayne K.J."/>
            <person name="Tettelin H."/>
            <person name="Glass J.I."/>
            <person name="Rusch D."/>
            <person name="Podicherti R."/>
            <person name="Tsui H.-C.T."/>
            <person name="Winkler M.E."/>
        </authorList>
    </citation>
    <scope>NUCLEOTIDE SEQUENCE</scope>
</reference>
<comment type="similarity">
    <text evidence="2">Belongs to the chorismate synthase family.</text>
</comment>
<dbReference type="GO" id="GO:0009073">
    <property type="term" value="P:aromatic amino acid family biosynthetic process"/>
    <property type="evidence" value="ECO:0007669"/>
    <property type="project" value="UniProtKB-KW"/>
</dbReference>
<sequence length="267" mass="27936">ARVAAGAIARQLLQHFGIEIISHVTRIGGLSLNDPLAVTFKKAQAIPADSPLRCVDLELEKQMTATIDKARAAGDTLGGTFEVIVRGVPVGLGSYVQWDRKLDGRFAQALMSIPAIKSVGIGRGPAVAELLGSQVHDEIVLSSTAKVSTKQPLGITRPTNNAGGLEGGVSNGEEIRLSACMKPISTLMKPLRSVDLSTMTEAEATVERSDVCAVPAAAVVAEAVVCLVLADAFMEKFGGDSIAELSKHFGNTDSSVEVVTGRDESMN</sequence>
<evidence type="ECO:0000256" key="3">
    <source>
        <dbReference type="ARBA" id="ARBA00013036"/>
    </source>
</evidence>
<dbReference type="GO" id="GO:0004107">
    <property type="term" value="F:chorismate synthase activity"/>
    <property type="evidence" value="ECO:0007669"/>
    <property type="project" value="UniProtKB-EC"/>
</dbReference>
<evidence type="ECO:0000256" key="4">
    <source>
        <dbReference type="ARBA" id="ARBA00022605"/>
    </source>
</evidence>
<dbReference type="GO" id="GO:0009423">
    <property type="term" value="P:chorismate biosynthetic process"/>
    <property type="evidence" value="ECO:0007669"/>
    <property type="project" value="UniProtKB-UniPathway"/>
</dbReference>
<dbReference type="InterPro" id="IPR020541">
    <property type="entry name" value="Chorismate_synthase_CS"/>
</dbReference>
<evidence type="ECO:0000256" key="1">
    <source>
        <dbReference type="ARBA" id="ARBA00005044"/>
    </source>
</evidence>
<evidence type="ECO:0000256" key="5">
    <source>
        <dbReference type="ARBA" id="ARBA00023141"/>
    </source>
</evidence>
<dbReference type="GO" id="GO:0005829">
    <property type="term" value="C:cytosol"/>
    <property type="evidence" value="ECO:0007669"/>
    <property type="project" value="TreeGrafter"/>
</dbReference>
<organism evidence="7">
    <name type="scientific">marine metagenome</name>
    <dbReference type="NCBI Taxonomy" id="408172"/>
    <lineage>
        <taxon>unclassified sequences</taxon>
        <taxon>metagenomes</taxon>
        <taxon>ecological metagenomes</taxon>
    </lineage>
</organism>
<dbReference type="SUPFAM" id="SSF103263">
    <property type="entry name" value="Chorismate synthase, AroC"/>
    <property type="match status" value="1"/>
</dbReference>
<dbReference type="GO" id="GO:0008652">
    <property type="term" value="P:amino acid biosynthetic process"/>
    <property type="evidence" value="ECO:0007669"/>
    <property type="project" value="UniProtKB-KW"/>
</dbReference>
<dbReference type="EC" id="4.2.3.5" evidence="3"/>
<keyword evidence="4" id="KW-0028">Amino-acid biosynthesis</keyword>